<dbReference type="PANTHER" id="PTHR43791:SF29">
    <property type="entry name" value="MAJOR FACILITATOR SUPERFAMILY (MFS) PROFILE DOMAIN-CONTAINING PROTEIN"/>
    <property type="match status" value="1"/>
</dbReference>
<dbReference type="Pfam" id="PF07690">
    <property type="entry name" value="MFS_1"/>
    <property type="match status" value="1"/>
</dbReference>
<dbReference type="FunFam" id="1.20.1250.20:FF:000247">
    <property type="entry name" value="MFS general substrate transporter"/>
    <property type="match status" value="1"/>
</dbReference>
<organism evidence="7 8">
    <name type="scientific">Candida viswanathii</name>
    <dbReference type="NCBI Taxonomy" id="5486"/>
    <lineage>
        <taxon>Eukaryota</taxon>
        <taxon>Fungi</taxon>
        <taxon>Dikarya</taxon>
        <taxon>Ascomycota</taxon>
        <taxon>Saccharomycotina</taxon>
        <taxon>Pichiomycetes</taxon>
        <taxon>Debaryomycetaceae</taxon>
        <taxon>Candida/Lodderomyces clade</taxon>
        <taxon>Candida</taxon>
    </lineage>
</organism>
<gene>
    <name evidence="7" type="ORF">Cantr_01259</name>
</gene>
<comment type="caution">
    <text evidence="7">The sequence shown here is derived from an EMBL/GenBank/DDBJ whole genome shotgun (WGS) entry which is preliminary data.</text>
</comment>
<keyword evidence="5 6" id="KW-0472">Membrane</keyword>
<dbReference type="GO" id="GO:0022857">
    <property type="term" value="F:transmembrane transporter activity"/>
    <property type="evidence" value="ECO:0007669"/>
    <property type="project" value="InterPro"/>
</dbReference>
<feature type="transmembrane region" description="Helical" evidence="6">
    <location>
        <begin position="270"/>
        <end position="288"/>
    </location>
</feature>
<evidence type="ECO:0000256" key="5">
    <source>
        <dbReference type="ARBA" id="ARBA00023136"/>
    </source>
</evidence>
<evidence type="ECO:0000256" key="6">
    <source>
        <dbReference type="SAM" id="Phobius"/>
    </source>
</evidence>
<evidence type="ECO:0008006" key="9">
    <source>
        <dbReference type="Google" id="ProtNLM"/>
    </source>
</evidence>
<reference evidence="7 8" key="1">
    <citation type="submission" date="2018-06" db="EMBL/GenBank/DDBJ databases">
        <title>Whole genome sequencing of Candida tropicalis (genome annotated by CSBL at Korea University).</title>
        <authorList>
            <person name="Ahn J."/>
        </authorList>
    </citation>
    <scope>NUCLEOTIDE SEQUENCE [LARGE SCALE GENOMIC DNA]</scope>
    <source>
        <strain evidence="7 8">ATCC 20962</strain>
    </source>
</reference>
<keyword evidence="4 6" id="KW-1133">Transmembrane helix</keyword>
<feature type="transmembrane region" description="Helical" evidence="6">
    <location>
        <begin position="300"/>
        <end position="319"/>
    </location>
</feature>
<evidence type="ECO:0000256" key="4">
    <source>
        <dbReference type="ARBA" id="ARBA00022989"/>
    </source>
</evidence>
<evidence type="ECO:0000256" key="2">
    <source>
        <dbReference type="ARBA" id="ARBA00022448"/>
    </source>
</evidence>
<evidence type="ECO:0000256" key="1">
    <source>
        <dbReference type="ARBA" id="ARBA00004141"/>
    </source>
</evidence>
<feature type="transmembrane region" description="Helical" evidence="6">
    <location>
        <begin position="147"/>
        <end position="164"/>
    </location>
</feature>
<dbReference type="STRING" id="5486.A0A367YKP9"/>
<dbReference type="InterPro" id="IPR036259">
    <property type="entry name" value="MFS_trans_sf"/>
</dbReference>
<dbReference type="FunFam" id="1.20.1250.20:FF:000106">
    <property type="entry name" value="MFS transporter, putative"/>
    <property type="match status" value="1"/>
</dbReference>
<evidence type="ECO:0000313" key="8">
    <source>
        <dbReference type="Proteomes" id="UP000253472"/>
    </source>
</evidence>
<dbReference type="Gene3D" id="1.20.1250.20">
    <property type="entry name" value="MFS general substrate transporter like domains"/>
    <property type="match status" value="2"/>
</dbReference>
<proteinExistence type="predicted"/>
<keyword evidence="3 6" id="KW-0812">Transmembrane</keyword>
<accession>A0A367YKP9</accession>
<protein>
    <recommendedName>
        <fullName evidence="9">MFS general substrate transporter</fullName>
    </recommendedName>
</protein>
<dbReference type="SUPFAM" id="SSF103473">
    <property type="entry name" value="MFS general substrate transporter"/>
    <property type="match status" value="1"/>
</dbReference>
<dbReference type="OrthoDB" id="1935484at2759"/>
<feature type="transmembrane region" description="Helical" evidence="6">
    <location>
        <begin position="397"/>
        <end position="417"/>
    </location>
</feature>
<dbReference type="GO" id="GO:0016020">
    <property type="term" value="C:membrane"/>
    <property type="evidence" value="ECO:0007669"/>
    <property type="project" value="UniProtKB-SubCell"/>
</dbReference>
<dbReference type="PANTHER" id="PTHR43791">
    <property type="entry name" value="PERMEASE-RELATED"/>
    <property type="match status" value="1"/>
</dbReference>
<dbReference type="Proteomes" id="UP000253472">
    <property type="component" value="Unassembled WGS sequence"/>
</dbReference>
<dbReference type="InterPro" id="IPR011701">
    <property type="entry name" value="MFS"/>
</dbReference>
<dbReference type="AlphaFoldDB" id="A0A367YKP9"/>
<sequence length="455" mass="52189">MCGFWKHEERKVVRKINVRVALTACILFVSLQVPRGNLSHAVLDNLLDDLNLTTNDYNLGNTLFRVAFLLAEIPSQLISKALGPDIFIPVQICAWSIAAMCQVALSGKTSFLICRVLIGAIEGGFIADLVLWLSYFFTSSELPVRLSWFWTTLSLVQVGTSLYLHPYHWHCGFYLMVPSAVQTKNWMHPKGWFTEREEKIVVNRVLRDDPTKGSMNNRQGLTVRQLIRSLYDVDIFPIMAIGLIAYIGTGTFGSYFVLLTRQIGFSTFDTNLLMIPPQVLHIIFLLLITWFSEKVNEKSFVCLIAPFYAAIMMGVIRWWPGTGQEQWPTYVLNTLYSGQPYIHAICVAWVSRNSNGVRTRSISSALYNMSVQLGSIIAQNIYRQDDLPLYKRGNTQLFILELATIPVILFAKGYYVFKNKRRDKIWNAMTEDEKDNYRRTTKDEGTRRKDFRFAH</sequence>
<name>A0A367YKP9_9ASCO</name>
<comment type="subcellular location">
    <subcellularLocation>
        <location evidence="1">Membrane</location>
        <topology evidence="1">Multi-pass membrane protein</topology>
    </subcellularLocation>
</comment>
<feature type="transmembrane region" description="Helical" evidence="6">
    <location>
        <begin position="112"/>
        <end position="135"/>
    </location>
</feature>
<evidence type="ECO:0000256" key="3">
    <source>
        <dbReference type="ARBA" id="ARBA00022692"/>
    </source>
</evidence>
<feature type="transmembrane region" description="Helical" evidence="6">
    <location>
        <begin position="235"/>
        <end position="258"/>
    </location>
</feature>
<keyword evidence="2" id="KW-0813">Transport</keyword>
<evidence type="ECO:0000313" key="7">
    <source>
        <dbReference type="EMBL" id="RCK65601.1"/>
    </source>
</evidence>
<dbReference type="EMBL" id="QLNQ01000020">
    <property type="protein sequence ID" value="RCK65601.1"/>
    <property type="molecule type" value="Genomic_DNA"/>
</dbReference>
<keyword evidence="8" id="KW-1185">Reference proteome</keyword>